<organism evidence="2 3">
    <name type="scientific">Candidatus Taylorbacteria bacterium CG11_big_fil_rev_8_21_14_0_20_46_11</name>
    <dbReference type="NCBI Taxonomy" id="1975025"/>
    <lineage>
        <taxon>Bacteria</taxon>
        <taxon>Candidatus Tayloriibacteriota</taxon>
    </lineage>
</organism>
<dbReference type="AlphaFoldDB" id="A0A2H0KA72"/>
<proteinExistence type="predicted"/>
<accession>A0A2H0KA72</accession>
<protein>
    <recommendedName>
        <fullName evidence="4">DUF11 domain-containing protein</fullName>
    </recommendedName>
</protein>
<evidence type="ECO:0000256" key="1">
    <source>
        <dbReference type="SAM" id="Phobius"/>
    </source>
</evidence>
<sequence length="208" mass="23053">MNLQLPKLSKRETILLIGWILTAIILPIYLNKSASEANNIAERELELSHRPYITVAPLKFLDTGNFISLKKAGGGMELKVLFKIENTGNSIAKNLRISDVFLTASRVTVKADVQEISPVSEIKCVPKGQNDLTPGESTTFVIGSTLQPLPDDVLENTIKNFESGQFELPINLEVHYESDLLEHGAKTAVSYIIKKAEVTTNYNLKENK</sequence>
<dbReference type="Proteomes" id="UP000229342">
    <property type="component" value="Unassembled WGS sequence"/>
</dbReference>
<evidence type="ECO:0008006" key="4">
    <source>
        <dbReference type="Google" id="ProtNLM"/>
    </source>
</evidence>
<keyword evidence="1" id="KW-0472">Membrane</keyword>
<evidence type="ECO:0000313" key="3">
    <source>
        <dbReference type="Proteomes" id="UP000229342"/>
    </source>
</evidence>
<feature type="transmembrane region" description="Helical" evidence="1">
    <location>
        <begin position="12"/>
        <end position="30"/>
    </location>
</feature>
<keyword evidence="1" id="KW-1133">Transmembrane helix</keyword>
<dbReference type="EMBL" id="PCVG01000076">
    <property type="protein sequence ID" value="PIQ68158.1"/>
    <property type="molecule type" value="Genomic_DNA"/>
</dbReference>
<reference evidence="2 3" key="1">
    <citation type="submission" date="2017-09" db="EMBL/GenBank/DDBJ databases">
        <title>Depth-based differentiation of microbial function through sediment-hosted aquifers and enrichment of novel symbionts in the deep terrestrial subsurface.</title>
        <authorList>
            <person name="Probst A.J."/>
            <person name="Ladd B."/>
            <person name="Jarett J.K."/>
            <person name="Geller-Mcgrath D.E."/>
            <person name="Sieber C.M."/>
            <person name="Emerson J.B."/>
            <person name="Anantharaman K."/>
            <person name="Thomas B.C."/>
            <person name="Malmstrom R."/>
            <person name="Stieglmeier M."/>
            <person name="Klingl A."/>
            <person name="Woyke T."/>
            <person name="Ryan C.M."/>
            <person name="Banfield J.F."/>
        </authorList>
    </citation>
    <scope>NUCLEOTIDE SEQUENCE [LARGE SCALE GENOMIC DNA]</scope>
    <source>
        <strain evidence="2">CG11_big_fil_rev_8_21_14_0_20_46_11</strain>
    </source>
</reference>
<comment type="caution">
    <text evidence="2">The sequence shown here is derived from an EMBL/GenBank/DDBJ whole genome shotgun (WGS) entry which is preliminary data.</text>
</comment>
<keyword evidence="1" id="KW-0812">Transmembrane</keyword>
<name>A0A2H0KA72_9BACT</name>
<evidence type="ECO:0000313" key="2">
    <source>
        <dbReference type="EMBL" id="PIQ68158.1"/>
    </source>
</evidence>
<gene>
    <name evidence="2" type="ORF">COV91_05530</name>
</gene>